<accession>A0A0M9A271</accession>
<keyword evidence="2" id="KW-1185">Reference proteome</keyword>
<evidence type="ECO:0000313" key="2">
    <source>
        <dbReference type="Proteomes" id="UP000053105"/>
    </source>
</evidence>
<organism evidence="1 2">
    <name type="scientific">Melipona quadrifasciata</name>
    <dbReference type="NCBI Taxonomy" id="166423"/>
    <lineage>
        <taxon>Eukaryota</taxon>
        <taxon>Metazoa</taxon>
        <taxon>Ecdysozoa</taxon>
        <taxon>Arthropoda</taxon>
        <taxon>Hexapoda</taxon>
        <taxon>Insecta</taxon>
        <taxon>Pterygota</taxon>
        <taxon>Neoptera</taxon>
        <taxon>Endopterygota</taxon>
        <taxon>Hymenoptera</taxon>
        <taxon>Apocrita</taxon>
        <taxon>Aculeata</taxon>
        <taxon>Apoidea</taxon>
        <taxon>Anthophila</taxon>
        <taxon>Apidae</taxon>
        <taxon>Melipona</taxon>
    </lineage>
</organism>
<reference evidence="1 2" key="1">
    <citation type="submission" date="2015-07" db="EMBL/GenBank/DDBJ databases">
        <title>The genome of Melipona quadrifasciata.</title>
        <authorList>
            <person name="Pan H."/>
            <person name="Kapheim K."/>
        </authorList>
    </citation>
    <scope>NUCLEOTIDE SEQUENCE [LARGE SCALE GENOMIC DNA]</scope>
    <source>
        <strain evidence="1">0111107301</strain>
        <tissue evidence="1">Whole body</tissue>
    </source>
</reference>
<name>A0A0M9A271_9HYME</name>
<evidence type="ECO:0000313" key="1">
    <source>
        <dbReference type="EMBL" id="KOX75770.1"/>
    </source>
</evidence>
<protein>
    <submittedName>
        <fullName evidence="1">Uncharacterized protein</fullName>
    </submittedName>
</protein>
<sequence length="51" mass="5877">MQKDYACRQDGQLCRRTVHVGSYECINSDWYMPGDHRFPRPSSPTGFLGLV</sequence>
<dbReference type="Proteomes" id="UP000053105">
    <property type="component" value="Unassembled WGS sequence"/>
</dbReference>
<dbReference type="EMBL" id="KQ435758">
    <property type="protein sequence ID" value="KOX75770.1"/>
    <property type="molecule type" value="Genomic_DNA"/>
</dbReference>
<proteinExistence type="predicted"/>
<gene>
    <name evidence="1" type="ORF">WN51_12558</name>
</gene>
<dbReference type="AlphaFoldDB" id="A0A0M9A271"/>